<evidence type="ECO:0000313" key="2">
    <source>
        <dbReference type="Proteomes" id="UP001221898"/>
    </source>
</evidence>
<gene>
    <name evidence="1" type="ORF">AAFF_G00092130</name>
</gene>
<comment type="caution">
    <text evidence="1">The sequence shown here is derived from an EMBL/GenBank/DDBJ whole genome shotgun (WGS) entry which is preliminary data.</text>
</comment>
<name>A0AAD7WXV0_9TELE</name>
<protein>
    <submittedName>
        <fullName evidence="1">Uncharacterized protein</fullName>
    </submittedName>
</protein>
<dbReference type="AlphaFoldDB" id="A0AAD7WXV0"/>
<dbReference type="EMBL" id="JAINUG010000016">
    <property type="protein sequence ID" value="KAJ8413217.1"/>
    <property type="molecule type" value="Genomic_DNA"/>
</dbReference>
<sequence>MSLSLQHQLDWKVTLSHQARTDILEATAATKVVFHNACRGICRKERGPGARSPAAAEGPKPQLSLFAESQRLARNAI</sequence>
<reference evidence="1" key="1">
    <citation type="journal article" date="2023" name="Science">
        <title>Genome structures resolve the early diversification of teleost fishes.</title>
        <authorList>
            <person name="Parey E."/>
            <person name="Louis A."/>
            <person name="Montfort J."/>
            <person name="Bouchez O."/>
            <person name="Roques C."/>
            <person name="Iampietro C."/>
            <person name="Lluch J."/>
            <person name="Castinel A."/>
            <person name="Donnadieu C."/>
            <person name="Desvignes T."/>
            <person name="Floi Bucao C."/>
            <person name="Jouanno E."/>
            <person name="Wen M."/>
            <person name="Mejri S."/>
            <person name="Dirks R."/>
            <person name="Jansen H."/>
            <person name="Henkel C."/>
            <person name="Chen W.J."/>
            <person name="Zahm M."/>
            <person name="Cabau C."/>
            <person name="Klopp C."/>
            <person name="Thompson A.W."/>
            <person name="Robinson-Rechavi M."/>
            <person name="Braasch I."/>
            <person name="Lecointre G."/>
            <person name="Bobe J."/>
            <person name="Postlethwait J.H."/>
            <person name="Berthelot C."/>
            <person name="Roest Crollius H."/>
            <person name="Guiguen Y."/>
        </authorList>
    </citation>
    <scope>NUCLEOTIDE SEQUENCE</scope>
    <source>
        <strain evidence="1">NC1722</strain>
    </source>
</reference>
<organism evidence="1 2">
    <name type="scientific">Aldrovandia affinis</name>
    <dbReference type="NCBI Taxonomy" id="143900"/>
    <lineage>
        <taxon>Eukaryota</taxon>
        <taxon>Metazoa</taxon>
        <taxon>Chordata</taxon>
        <taxon>Craniata</taxon>
        <taxon>Vertebrata</taxon>
        <taxon>Euteleostomi</taxon>
        <taxon>Actinopterygii</taxon>
        <taxon>Neopterygii</taxon>
        <taxon>Teleostei</taxon>
        <taxon>Notacanthiformes</taxon>
        <taxon>Halosauridae</taxon>
        <taxon>Aldrovandia</taxon>
    </lineage>
</organism>
<evidence type="ECO:0000313" key="1">
    <source>
        <dbReference type="EMBL" id="KAJ8413217.1"/>
    </source>
</evidence>
<dbReference type="Proteomes" id="UP001221898">
    <property type="component" value="Unassembled WGS sequence"/>
</dbReference>
<accession>A0AAD7WXV0</accession>
<keyword evidence="2" id="KW-1185">Reference proteome</keyword>
<proteinExistence type="predicted"/>